<sequence length="570" mass="63688">MAEQPKVVLIPVSRSMRIALTTLQHLMIPYVCGASWSKILPASDLPHNAVLSVCKLSLRAGIDVSQGEQMAARFWAASLEYIRSIPDCTALYWAYIENKPETLIALIQWKAVSAWKSFQSSIGFRLMTGILTTECLNRASSIILPDSVTAGDVIEIAAFQLAATEPMVNFSATWAQFAAGATKTINPQCVVFGGWLERDGPYIFNSLELKALADTQPNVFLAFLFYKHRPVTIGTLPSSLQENISLLSRYTTDHDILTSPVHRELLEQPINDSSILSQPISCRSISELLSIHPPRIYRQENGFWKSQDRIHGQSLEDQRVGKRLFPGPRGIFTAMGDLNQYSLPQVSRLQPPSIHDVILLHSVKSPETSFQEFFNLQNFCGAWESAGNLGAQLLKSDSQWALMLSFGDSKSRTRQLPQILSDLQSFEIVDCYTMANPANLNELHLSLAGFGAHRLKELVTFYVRRGGADQSLFESAYSDFIDSMKLYTPNPPNTACVPYGGGWDSGLRKRSGVDVLRFNAVITWYSLEGMEEWYSDFANGAMQSYERLGHIIDRLQLVTVDVESLLFRPL</sequence>
<accession>A0A1V6TIT8</accession>
<dbReference type="AlphaFoldDB" id="A0A1V6TIT8"/>
<dbReference type="OrthoDB" id="5153884at2759"/>
<comment type="caution">
    <text evidence="1">The sequence shown here is derived from an EMBL/GenBank/DDBJ whole genome shotgun (WGS) entry which is preliminary data.</text>
</comment>
<organism evidence="1 2">
    <name type="scientific">Penicillium steckii</name>
    <dbReference type="NCBI Taxonomy" id="303698"/>
    <lineage>
        <taxon>Eukaryota</taxon>
        <taxon>Fungi</taxon>
        <taxon>Dikarya</taxon>
        <taxon>Ascomycota</taxon>
        <taxon>Pezizomycotina</taxon>
        <taxon>Eurotiomycetes</taxon>
        <taxon>Eurotiomycetidae</taxon>
        <taxon>Eurotiales</taxon>
        <taxon>Aspergillaceae</taxon>
        <taxon>Penicillium</taxon>
    </lineage>
</organism>
<reference evidence="2" key="1">
    <citation type="journal article" date="2017" name="Nat. Microbiol.">
        <title>Global analysis of biosynthetic gene clusters reveals vast potential of secondary metabolite production in Penicillium species.</title>
        <authorList>
            <person name="Nielsen J.C."/>
            <person name="Grijseels S."/>
            <person name="Prigent S."/>
            <person name="Ji B."/>
            <person name="Dainat J."/>
            <person name="Nielsen K.F."/>
            <person name="Frisvad J.C."/>
            <person name="Workman M."/>
            <person name="Nielsen J."/>
        </authorList>
    </citation>
    <scope>NUCLEOTIDE SEQUENCE [LARGE SCALE GENOMIC DNA]</scope>
    <source>
        <strain evidence="2">IBT 24891</strain>
    </source>
</reference>
<gene>
    <name evidence="1" type="ORF">PENSTE_c005G00554</name>
</gene>
<protein>
    <submittedName>
        <fullName evidence="1">Uncharacterized protein</fullName>
    </submittedName>
</protein>
<dbReference type="Proteomes" id="UP000191285">
    <property type="component" value="Unassembled WGS sequence"/>
</dbReference>
<proteinExistence type="predicted"/>
<name>A0A1V6TIT8_9EURO</name>
<dbReference type="EMBL" id="MLKD01000005">
    <property type="protein sequence ID" value="OQE26237.1"/>
    <property type="molecule type" value="Genomic_DNA"/>
</dbReference>
<keyword evidence="2" id="KW-1185">Reference proteome</keyword>
<evidence type="ECO:0000313" key="2">
    <source>
        <dbReference type="Proteomes" id="UP000191285"/>
    </source>
</evidence>
<evidence type="ECO:0000313" key="1">
    <source>
        <dbReference type="EMBL" id="OQE26237.1"/>
    </source>
</evidence>